<reference evidence="1" key="1">
    <citation type="journal article" date="2014" name="Int. J. Syst. Evol. Microbiol.">
        <title>Complete genome of a new Firmicutes species belonging to the dominant human colonic microbiota ('Ruminococcus bicirculans') reveals two chromosomes and a selective capacity to utilize plant glucans.</title>
        <authorList>
            <consortium name="NISC Comparative Sequencing Program"/>
            <person name="Wegmann U."/>
            <person name="Louis P."/>
            <person name="Goesmann A."/>
            <person name="Henrissat B."/>
            <person name="Duncan S.H."/>
            <person name="Flint H.J."/>
        </authorList>
    </citation>
    <scope>NUCLEOTIDE SEQUENCE</scope>
    <source>
        <strain evidence="1">NBRC 107710</strain>
    </source>
</reference>
<reference evidence="4" key="2">
    <citation type="journal article" date="2019" name="Int. J. Syst. Evol. Microbiol.">
        <title>The Global Catalogue of Microorganisms (GCM) 10K type strain sequencing project: providing services to taxonomists for standard genome sequencing and annotation.</title>
        <authorList>
            <consortium name="The Broad Institute Genomics Platform"/>
            <consortium name="The Broad Institute Genome Sequencing Center for Infectious Disease"/>
            <person name="Wu L."/>
            <person name="Ma J."/>
        </authorList>
    </citation>
    <scope>NUCLEOTIDE SEQUENCE [LARGE SCALE GENOMIC DNA]</scope>
    <source>
        <strain evidence="4">NBRC 107710</strain>
    </source>
</reference>
<evidence type="ECO:0000313" key="1">
    <source>
        <dbReference type="EMBL" id="GLS45582.1"/>
    </source>
</evidence>
<reference evidence="2 3" key="3">
    <citation type="submission" date="2020-08" db="EMBL/GenBank/DDBJ databases">
        <title>Genomic Encyclopedia of Type Strains, Phase IV (KMG-IV): sequencing the most valuable type-strain genomes for metagenomic binning, comparative biology and taxonomic classification.</title>
        <authorList>
            <person name="Goeker M."/>
        </authorList>
    </citation>
    <scope>NUCLEOTIDE SEQUENCE [LARGE SCALE GENOMIC DNA]</scope>
    <source>
        <strain evidence="2 3">DSM 24105</strain>
    </source>
</reference>
<keyword evidence="4" id="KW-1185">Reference proteome</keyword>
<dbReference type="AlphaFoldDB" id="A0A7W6F8S0"/>
<comment type="caution">
    <text evidence="2">The sequence shown here is derived from an EMBL/GenBank/DDBJ whole genome shotgun (WGS) entry which is preliminary data.</text>
</comment>
<dbReference type="Proteomes" id="UP001156881">
    <property type="component" value="Unassembled WGS sequence"/>
</dbReference>
<protein>
    <submittedName>
        <fullName evidence="2">Uncharacterized protein</fullName>
    </submittedName>
</protein>
<dbReference type="Proteomes" id="UP000517759">
    <property type="component" value="Unassembled WGS sequence"/>
</dbReference>
<gene>
    <name evidence="1" type="ORF">GCM10007884_35730</name>
    <name evidence="2" type="ORF">GGR33_004266</name>
</gene>
<evidence type="ECO:0000313" key="4">
    <source>
        <dbReference type="Proteomes" id="UP001156881"/>
    </source>
</evidence>
<accession>A0A7W6F8S0</accession>
<name>A0A7W6F8S0_9HYPH</name>
<evidence type="ECO:0000313" key="3">
    <source>
        <dbReference type="Proteomes" id="UP000517759"/>
    </source>
</evidence>
<dbReference type="EMBL" id="JACIDN010000008">
    <property type="protein sequence ID" value="MBB3904743.1"/>
    <property type="molecule type" value="Genomic_DNA"/>
</dbReference>
<proteinExistence type="predicted"/>
<sequence length="277" mass="32491">MRKRVGSQAVPKSLGNKIDWDEIRREFDEMKLSYIPVYVMTDDDLERCKLSDVTYGMIESDHMAKIKSWEYISVVDWEKRERLVDLNNTLGCLSGDEEERPSGFVRKPGLWIAVEEGIKARKMSAEFFNNWASLHFHHAVYLELYVGNRDEYFKQFHQTMMAIADSTIIQRHWYAHWIANAKRNGGANREDANGELVELLEEIRHAVRAPWGPYPVKWFSCLLQTEKSKLTGRTERNGLLKSTYMKLTDIELERMIEHPLITRRVLPPLTAKKFRLL</sequence>
<dbReference type="RefSeq" id="WP_183508838.1">
    <property type="nucleotide sequence ID" value="NZ_BSPG01000024.1"/>
</dbReference>
<dbReference type="EMBL" id="BSPG01000024">
    <property type="protein sequence ID" value="GLS45582.1"/>
    <property type="molecule type" value="Genomic_DNA"/>
</dbReference>
<organism evidence="2 3">
    <name type="scientific">Methylobacterium brachythecii</name>
    <dbReference type="NCBI Taxonomy" id="1176177"/>
    <lineage>
        <taxon>Bacteria</taxon>
        <taxon>Pseudomonadati</taxon>
        <taxon>Pseudomonadota</taxon>
        <taxon>Alphaproteobacteria</taxon>
        <taxon>Hyphomicrobiales</taxon>
        <taxon>Methylobacteriaceae</taxon>
        <taxon>Methylobacterium</taxon>
    </lineage>
</organism>
<evidence type="ECO:0000313" key="2">
    <source>
        <dbReference type="EMBL" id="MBB3904743.1"/>
    </source>
</evidence>
<reference evidence="1" key="4">
    <citation type="submission" date="2023-01" db="EMBL/GenBank/DDBJ databases">
        <title>Draft genome sequence of Methylobacterium brachythecii strain NBRC 107710.</title>
        <authorList>
            <person name="Sun Q."/>
            <person name="Mori K."/>
        </authorList>
    </citation>
    <scope>NUCLEOTIDE SEQUENCE</scope>
    <source>
        <strain evidence="1">NBRC 107710</strain>
    </source>
</reference>